<dbReference type="EMBL" id="OOIL02001115">
    <property type="protein sequence ID" value="VFQ72160.1"/>
    <property type="molecule type" value="Genomic_DNA"/>
</dbReference>
<evidence type="ECO:0000259" key="2">
    <source>
        <dbReference type="Pfam" id="PF03732"/>
    </source>
</evidence>
<feature type="domain" description="Retrotransposon gag" evidence="2">
    <location>
        <begin position="108"/>
        <end position="195"/>
    </location>
</feature>
<accession>A0A484L794</accession>
<reference evidence="3 4" key="1">
    <citation type="submission" date="2018-04" db="EMBL/GenBank/DDBJ databases">
        <authorList>
            <person name="Vogel A."/>
        </authorList>
    </citation>
    <scope>NUCLEOTIDE SEQUENCE [LARGE SCALE GENOMIC DNA]</scope>
</reference>
<dbReference type="InterPro" id="IPR005162">
    <property type="entry name" value="Retrotrans_gag_dom"/>
</dbReference>
<evidence type="ECO:0000313" key="4">
    <source>
        <dbReference type="Proteomes" id="UP000595140"/>
    </source>
</evidence>
<feature type="region of interest" description="Disordered" evidence="1">
    <location>
        <begin position="52"/>
        <end position="74"/>
    </location>
</feature>
<gene>
    <name evidence="3" type="ORF">CCAM_LOCUS13936</name>
</gene>
<dbReference type="OrthoDB" id="1749531at2759"/>
<dbReference type="PANTHER" id="PTHR15503:SF22">
    <property type="entry name" value="TRANSPOSON TY3-I GAG POLYPROTEIN"/>
    <property type="match status" value="1"/>
</dbReference>
<proteinExistence type="predicted"/>
<name>A0A484L794_9ASTE</name>
<dbReference type="Pfam" id="PF03732">
    <property type="entry name" value="Retrotrans_gag"/>
    <property type="match status" value="1"/>
</dbReference>
<sequence length="281" mass="31895">MDNQLETLRHSVSQMQQELEARLDAQSVRSEALYSRLEALIMANRTIVQNTPRRQPGETDVVGGHPYVPKPKLEPPKCDGSVPLRWLYKVKEYFDFYATPPDERLRCVALMLEGSAADWFRWRMTNRMISDWDDFVAKFKLRFDPLLFVDYFGQLAKLRQRGSVMEYQEEFEKLLQHITGASEDILISVFHAGLKHHLQQELSMLKPTTLSESFTMARELEAKHSALLQSVHSRPYSTGAGGTKGPVQGLRAATTAPLLPTPTTTPQLAEPYSGREISQGC</sequence>
<dbReference type="Proteomes" id="UP000595140">
    <property type="component" value="Unassembled WGS sequence"/>
</dbReference>
<dbReference type="PANTHER" id="PTHR15503">
    <property type="entry name" value="LDOC1 RELATED"/>
    <property type="match status" value="1"/>
</dbReference>
<organism evidence="3 4">
    <name type="scientific">Cuscuta campestris</name>
    <dbReference type="NCBI Taxonomy" id="132261"/>
    <lineage>
        <taxon>Eukaryota</taxon>
        <taxon>Viridiplantae</taxon>
        <taxon>Streptophyta</taxon>
        <taxon>Embryophyta</taxon>
        <taxon>Tracheophyta</taxon>
        <taxon>Spermatophyta</taxon>
        <taxon>Magnoliopsida</taxon>
        <taxon>eudicotyledons</taxon>
        <taxon>Gunneridae</taxon>
        <taxon>Pentapetalae</taxon>
        <taxon>asterids</taxon>
        <taxon>lamiids</taxon>
        <taxon>Solanales</taxon>
        <taxon>Convolvulaceae</taxon>
        <taxon>Cuscuteae</taxon>
        <taxon>Cuscuta</taxon>
        <taxon>Cuscuta subgen. Grammica</taxon>
        <taxon>Cuscuta sect. Cleistogrammica</taxon>
    </lineage>
</organism>
<dbReference type="InterPro" id="IPR032567">
    <property type="entry name" value="RTL1-rel"/>
</dbReference>
<keyword evidence="4" id="KW-1185">Reference proteome</keyword>
<feature type="region of interest" description="Disordered" evidence="1">
    <location>
        <begin position="255"/>
        <end position="281"/>
    </location>
</feature>
<evidence type="ECO:0000256" key="1">
    <source>
        <dbReference type="SAM" id="MobiDB-lite"/>
    </source>
</evidence>
<feature type="compositionally biased region" description="Low complexity" evidence="1">
    <location>
        <begin position="255"/>
        <end position="269"/>
    </location>
</feature>
<evidence type="ECO:0000313" key="3">
    <source>
        <dbReference type="EMBL" id="VFQ72160.1"/>
    </source>
</evidence>
<dbReference type="AlphaFoldDB" id="A0A484L794"/>
<protein>
    <recommendedName>
        <fullName evidence="2">Retrotransposon gag domain-containing protein</fullName>
    </recommendedName>
</protein>